<keyword evidence="4" id="KW-1185">Reference proteome</keyword>
<dbReference type="OrthoDB" id="356136at2"/>
<keyword evidence="2" id="KW-0732">Signal</keyword>
<protein>
    <recommendedName>
        <fullName evidence="5">Tetratricopeptide repeat-containing protein</fullName>
    </recommendedName>
</protein>
<proteinExistence type="predicted"/>
<keyword evidence="1" id="KW-0802">TPR repeat</keyword>
<feature type="repeat" description="TPR" evidence="1">
    <location>
        <begin position="134"/>
        <end position="167"/>
    </location>
</feature>
<evidence type="ECO:0008006" key="5">
    <source>
        <dbReference type="Google" id="ProtNLM"/>
    </source>
</evidence>
<dbReference type="STRING" id="225004.SAMN02745152_01499"/>
<dbReference type="InterPro" id="IPR011990">
    <property type="entry name" value="TPR-like_helical_dom_sf"/>
</dbReference>
<dbReference type="PROSITE" id="PS50005">
    <property type="entry name" value="TPR"/>
    <property type="match status" value="1"/>
</dbReference>
<dbReference type="RefSeq" id="WP_078931235.1">
    <property type="nucleotide sequence ID" value="NZ_FUXC01000008.1"/>
</dbReference>
<reference evidence="3 4" key="1">
    <citation type="submission" date="2017-02" db="EMBL/GenBank/DDBJ databases">
        <authorList>
            <person name="Peterson S.W."/>
        </authorList>
    </citation>
    <scope>NUCLEOTIDE SEQUENCE [LARGE SCALE GENOMIC DNA]</scope>
    <source>
        <strain evidence="3 4">ATCC BAA-909</strain>
    </source>
</reference>
<dbReference type="EMBL" id="FUXC01000008">
    <property type="protein sequence ID" value="SJZ88265.1"/>
    <property type="molecule type" value="Genomic_DNA"/>
</dbReference>
<feature type="chain" id="PRO_5013318466" description="Tetratricopeptide repeat-containing protein" evidence="2">
    <location>
        <begin position="22"/>
        <end position="363"/>
    </location>
</feature>
<evidence type="ECO:0000313" key="4">
    <source>
        <dbReference type="Proteomes" id="UP000190395"/>
    </source>
</evidence>
<sequence length="363" mass="42034">MTKKCLLSFCFLLSFCTSVFCVSYSEKSWRILEQAQVCFDSGNYGDAFKFAREAFVSRKNEAENEFNVLDKAISPAQVRRAGDEFSAVLKVLKEREQKEAVDIIEKYLKLYGSSYYKNSIHNMLDWLKERNVYPEADYLTGKIYQVEGEYAQALSFYERAYSEKDYLDVSDVQYEILYSIGFIAKINSDFEKFEKTLLLILNSDEFFKNELLKKSITKAISGDKKENVDRIFLLYRADSKYSLMALSELGDLYENRKESKKALECSALAAVESFTHILTAIEQRNSQFKYTSLEKFFEECKKYEEILVWAQKNDVWNVFYQLAKRAGANGNIIFAQAMYSVMADSVPDSYYRSLSASQLNSGF</sequence>
<accession>A0A1T4P9M0</accession>
<feature type="signal peptide" evidence="2">
    <location>
        <begin position="1"/>
        <end position="21"/>
    </location>
</feature>
<evidence type="ECO:0000256" key="2">
    <source>
        <dbReference type="SAM" id="SignalP"/>
    </source>
</evidence>
<name>A0A1T4P9M0_9SPIR</name>
<dbReference type="AlphaFoldDB" id="A0A1T4P9M0"/>
<gene>
    <name evidence="3" type="ORF">SAMN02745152_01499</name>
</gene>
<organism evidence="3 4">
    <name type="scientific">Treponema berlinense</name>
    <dbReference type="NCBI Taxonomy" id="225004"/>
    <lineage>
        <taxon>Bacteria</taxon>
        <taxon>Pseudomonadati</taxon>
        <taxon>Spirochaetota</taxon>
        <taxon>Spirochaetia</taxon>
        <taxon>Spirochaetales</taxon>
        <taxon>Treponemataceae</taxon>
        <taxon>Treponema</taxon>
    </lineage>
</organism>
<evidence type="ECO:0000313" key="3">
    <source>
        <dbReference type="EMBL" id="SJZ88265.1"/>
    </source>
</evidence>
<dbReference type="SUPFAM" id="SSF81901">
    <property type="entry name" value="HCP-like"/>
    <property type="match status" value="1"/>
</dbReference>
<dbReference type="Gene3D" id="1.25.40.10">
    <property type="entry name" value="Tetratricopeptide repeat domain"/>
    <property type="match status" value="1"/>
</dbReference>
<dbReference type="GeneID" id="303367731"/>
<evidence type="ECO:0000256" key="1">
    <source>
        <dbReference type="PROSITE-ProRule" id="PRU00339"/>
    </source>
</evidence>
<dbReference type="InterPro" id="IPR019734">
    <property type="entry name" value="TPR_rpt"/>
</dbReference>
<dbReference type="Proteomes" id="UP000190395">
    <property type="component" value="Unassembled WGS sequence"/>
</dbReference>